<keyword evidence="2" id="KW-1185">Reference proteome</keyword>
<sequence>MDLNLLLNTNILNKANKLPEYVVDKLPANYDYLVIEIQQLPDYITAEEFLVNQFEANLLVNVNSVEGAQKWLVDFEETSKTTMPQTKSYQIKGQRVIFRQLRHCIYSNIVRQKQGCPILKNPNSLHIRNTKCMASIHLWIEQKNLQTDYPLEVNIKYIHNRIVHSAKALSFRHVKDEVRNTYIELFKNGHSPATARFEYEDSLYLHVSDDQKLMQWLADHARNSDYNYVSDLFKQFRRNCLGEKNGRAILQEYDSRSNKAFILCIVTNLMVRVHEKIKQLGEICYVDALALFELLNTLITLFYTSYELEITLKKGMIMLKSLLPQYAFFGHGPDIGPIAFLTDNSNSECTLNDFGTDDDSGQYFFALDFPCGTYNSVQVFKFMVTSMEHYYERQLLGIAHSHPSHIRIARRFLCPGWDAIDPIEIQPTKISTEYLVPSQEKGTELFYIGVVAAKYNIESINFFLSLSPNDRACFAYIACANSSFYASLHSHKNNNHEELNTNRIYDYVNMDANTSVNIDTSADVNMNIDTNADVNVNIDANVNADIGANAATD</sequence>
<comment type="caution">
    <text evidence="1">The sequence shown here is derived from an EMBL/GenBank/DDBJ whole genome shotgun (WGS) entry which is preliminary data.</text>
</comment>
<evidence type="ECO:0000313" key="1">
    <source>
        <dbReference type="EMBL" id="CAG8830444.1"/>
    </source>
</evidence>
<organism evidence="1 2">
    <name type="scientific">Gigaspora margarita</name>
    <dbReference type="NCBI Taxonomy" id="4874"/>
    <lineage>
        <taxon>Eukaryota</taxon>
        <taxon>Fungi</taxon>
        <taxon>Fungi incertae sedis</taxon>
        <taxon>Mucoromycota</taxon>
        <taxon>Glomeromycotina</taxon>
        <taxon>Glomeromycetes</taxon>
        <taxon>Diversisporales</taxon>
        <taxon>Gigasporaceae</taxon>
        <taxon>Gigaspora</taxon>
    </lineage>
</organism>
<accession>A0ABN7WHM8</accession>
<dbReference type="Proteomes" id="UP000789901">
    <property type="component" value="Unassembled WGS sequence"/>
</dbReference>
<feature type="non-terminal residue" evidence="1">
    <location>
        <position position="553"/>
    </location>
</feature>
<dbReference type="EMBL" id="CAJVQB010042483">
    <property type="protein sequence ID" value="CAG8830444.1"/>
    <property type="molecule type" value="Genomic_DNA"/>
</dbReference>
<name>A0ABN7WHM8_GIGMA</name>
<protein>
    <submittedName>
        <fullName evidence="1">14226_t:CDS:1</fullName>
    </submittedName>
</protein>
<dbReference type="PANTHER" id="PTHR35385:SF2">
    <property type="entry name" value="PROTEIN B, PUTATIVE-RELATED"/>
    <property type="match status" value="1"/>
</dbReference>
<gene>
    <name evidence="1" type="ORF">GMARGA_LOCUS30320</name>
</gene>
<reference evidence="1 2" key="1">
    <citation type="submission" date="2021-06" db="EMBL/GenBank/DDBJ databases">
        <authorList>
            <person name="Kallberg Y."/>
            <person name="Tangrot J."/>
            <person name="Rosling A."/>
        </authorList>
    </citation>
    <scope>NUCLEOTIDE SEQUENCE [LARGE SCALE GENOMIC DNA]</scope>
    <source>
        <strain evidence="1 2">120-4 pot B 10/14</strain>
    </source>
</reference>
<proteinExistence type="predicted"/>
<dbReference type="PANTHER" id="PTHR35385">
    <property type="entry name" value="PROTEIN B, PUTATIVE-RELATED-RELATED"/>
    <property type="match status" value="1"/>
</dbReference>
<evidence type="ECO:0000313" key="2">
    <source>
        <dbReference type="Proteomes" id="UP000789901"/>
    </source>
</evidence>